<comment type="similarity">
    <text evidence="1">Belongs to the short-chain dehydrogenases/reductases (SDR) family.</text>
</comment>
<dbReference type="EMBL" id="CP024955">
    <property type="protein sequence ID" value="ATY86182.1"/>
    <property type="molecule type" value="Genomic_DNA"/>
</dbReference>
<evidence type="ECO:0000313" key="3">
    <source>
        <dbReference type="EMBL" id="ATY86182.1"/>
    </source>
</evidence>
<accession>A0A2K8NCZ3</accession>
<protein>
    <submittedName>
        <fullName evidence="3">Short-chain dehydrogenase</fullName>
    </submittedName>
</protein>
<dbReference type="PANTHER" id="PTHR44196">
    <property type="entry name" value="DEHYDROGENASE/REDUCTASE SDR FAMILY MEMBER 7B"/>
    <property type="match status" value="1"/>
</dbReference>
<dbReference type="Proteomes" id="UP000231932">
    <property type="component" value="Chromosome"/>
</dbReference>
<sequence>MKTAVVLGATSGIARALAGELAREGYGLILAGRDLEELEALAADLGVRYGTLARARRFDALDEKSHPAFVEECLEEAVREFGGELEGVVLAYGYLGDQKRAERDFEEARRIVETNFVSCVSVLHPFAAHMEQRGRGWLCVFSSVAGDRGRQSNYMYGAAKGGLSLFLQGLRNRLARSGVRVLTVKPGFVDTAMTFGKEGMMLVASPEAVARGVMKALKKGRDVVYVPGFWRWIMAGVRAVPERVFKKMSL</sequence>
<reference evidence="4" key="1">
    <citation type="submission" date="2017-11" db="EMBL/GenBank/DDBJ databases">
        <title>Complete Genome Sequence of Kyrpidia sp. Strain EA-1, a thermophilic, hydrogen-oxidizing Bacterium, isolated from the Azores.</title>
        <authorList>
            <person name="Reiner J.E."/>
            <person name="Lapp C.J."/>
            <person name="Bunk B."/>
            <person name="Gescher J."/>
        </authorList>
    </citation>
    <scope>NUCLEOTIDE SEQUENCE [LARGE SCALE GENOMIC DNA]</scope>
    <source>
        <strain evidence="4">EA-1</strain>
    </source>
</reference>
<dbReference type="PANTHER" id="PTHR44196:SF3">
    <property type="entry name" value="SHORT CHAIN DEHYDROGENASE FAMILY PROTEIN"/>
    <property type="match status" value="1"/>
</dbReference>
<evidence type="ECO:0000313" key="4">
    <source>
        <dbReference type="Proteomes" id="UP000231932"/>
    </source>
</evidence>
<evidence type="ECO:0000256" key="1">
    <source>
        <dbReference type="ARBA" id="ARBA00006484"/>
    </source>
</evidence>
<dbReference type="GO" id="GO:0016020">
    <property type="term" value="C:membrane"/>
    <property type="evidence" value="ECO:0007669"/>
    <property type="project" value="TreeGrafter"/>
</dbReference>
<evidence type="ECO:0000256" key="2">
    <source>
        <dbReference type="ARBA" id="ARBA00023002"/>
    </source>
</evidence>
<dbReference type="Pfam" id="PF00106">
    <property type="entry name" value="adh_short"/>
    <property type="match status" value="1"/>
</dbReference>
<dbReference type="OrthoDB" id="9808814at2"/>
<dbReference type="NCBIfam" id="NF005489">
    <property type="entry name" value="PRK07102.1"/>
    <property type="match status" value="1"/>
</dbReference>
<name>A0A2K8NCZ3_9BACL</name>
<proteinExistence type="inferred from homology"/>
<dbReference type="KEGG" id="kyr:CVV65_15625"/>
<dbReference type="PRINTS" id="PR00081">
    <property type="entry name" value="GDHRDH"/>
</dbReference>
<dbReference type="InterPro" id="IPR002347">
    <property type="entry name" value="SDR_fam"/>
</dbReference>
<dbReference type="SUPFAM" id="SSF51735">
    <property type="entry name" value="NAD(P)-binding Rossmann-fold domains"/>
    <property type="match status" value="1"/>
</dbReference>
<dbReference type="GO" id="GO:0016491">
    <property type="term" value="F:oxidoreductase activity"/>
    <property type="evidence" value="ECO:0007669"/>
    <property type="project" value="UniProtKB-KW"/>
</dbReference>
<dbReference type="PROSITE" id="PS00061">
    <property type="entry name" value="ADH_SHORT"/>
    <property type="match status" value="1"/>
</dbReference>
<dbReference type="Gene3D" id="3.40.50.720">
    <property type="entry name" value="NAD(P)-binding Rossmann-like Domain"/>
    <property type="match status" value="1"/>
</dbReference>
<dbReference type="InterPro" id="IPR036291">
    <property type="entry name" value="NAD(P)-bd_dom_sf"/>
</dbReference>
<dbReference type="InterPro" id="IPR020904">
    <property type="entry name" value="Sc_DH/Rdtase_CS"/>
</dbReference>
<keyword evidence="4" id="KW-1185">Reference proteome</keyword>
<dbReference type="AlphaFoldDB" id="A0A2K8NCZ3"/>
<organism evidence="3 4">
    <name type="scientific">Kyrpidia spormannii</name>
    <dbReference type="NCBI Taxonomy" id="2055160"/>
    <lineage>
        <taxon>Bacteria</taxon>
        <taxon>Bacillati</taxon>
        <taxon>Bacillota</taxon>
        <taxon>Bacilli</taxon>
        <taxon>Bacillales</taxon>
        <taxon>Alicyclobacillaceae</taxon>
        <taxon>Kyrpidia</taxon>
    </lineage>
</organism>
<gene>
    <name evidence="3" type="ORF">CVV65_15625</name>
</gene>
<dbReference type="RefSeq" id="WP_100668930.1">
    <property type="nucleotide sequence ID" value="NZ_CP024955.1"/>
</dbReference>
<keyword evidence="2" id="KW-0560">Oxidoreductase</keyword>